<evidence type="ECO:0000256" key="1">
    <source>
        <dbReference type="ARBA" id="ARBA00022884"/>
    </source>
</evidence>
<dbReference type="OMA" id="ISCEEMP"/>
<comment type="caution">
    <text evidence="4">The sequence shown here is derived from an EMBL/GenBank/DDBJ whole genome shotgun (WGS) entry which is preliminary data.</text>
</comment>
<dbReference type="HOGENOM" id="CLU_002055_3_1_1"/>
<gene>
    <name evidence="4" type="ORF">CSUB01_12594</name>
</gene>
<accession>A0A066WZR7</accession>
<dbReference type="Gene3D" id="3.30.420.10">
    <property type="entry name" value="Ribonuclease H-like superfamily/Ribonuclease H"/>
    <property type="match status" value="1"/>
</dbReference>
<feature type="compositionally biased region" description="Basic residues" evidence="2">
    <location>
        <begin position="550"/>
        <end position="564"/>
    </location>
</feature>
<dbReference type="GO" id="GO:0003723">
    <property type="term" value="F:RNA binding"/>
    <property type="evidence" value="ECO:0007669"/>
    <property type="project" value="UniProtKB-KW"/>
</dbReference>
<dbReference type="GO" id="GO:0015074">
    <property type="term" value="P:DNA integration"/>
    <property type="evidence" value="ECO:0007669"/>
    <property type="project" value="InterPro"/>
</dbReference>
<dbReference type="GO" id="GO:0005634">
    <property type="term" value="C:nucleus"/>
    <property type="evidence" value="ECO:0007669"/>
    <property type="project" value="UniProtKB-ARBA"/>
</dbReference>
<keyword evidence="1" id="KW-0694">RNA-binding</keyword>
<dbReference type="InterPro" id="IPR050951">
    <property type="entry name" value="Retrovirus_Pol_polyprotein"/>
</dbReference>
<dbReference type="InterPro" id="IPR036397">
    <property type="entry name" value="RNaseH_sf"/>
</dbReference>
<keyword evidence="5" id="KW-1185">Reference proteome</keyword>
<sequence length="717" mass="82423">MLNQEPHEDFLLYLLEVEGENPIKEEGDESHDEDEYQEDWDISQYLLSTSFLHRTTGEDIFSKQATEEGEIFMLQDPYSTVYQGELWDTGAAKFSTVGRPQVMAYLRENPRTKVTWKPGSANVRFGGSESITSIGTMEMDNQIGQVTYHILDAPTPFLFSLYDADRLGAYFNNVRNTIITKDGKQIPVVRKWGHPFFNLSHTEAGTFFTEPQLRRLHRRFGHPRTDRLHHLLKKAGHEDVDFNILEKIQKFCHHCQSHDQAPRRFKFSLKDENYFNYEIVVDVVRLRDKNALHVIDTETSFQGATFLKSLSARDTWHALLKCWINTYVGPPDHIVHDPGTNFASEEFRNNAKIMGISCEEMPVEAHWAVGKVERAHAPLRRAYEILYKELGHNTDEEVILQMAIKALNDTAGPHGIVPTLLVFGTYPRINQDSPPSHDITQRAEAVRKAMKVLQGIRAEVEVNRAINTRNGPNLHQVLSLPIQSEVLVWRENKGWTGPYEIQGIEGHTITVNMVNGPTQFRATHVKPYHREETPPEDPQDVARPTPQQQPKKRGRPKKGQRKAVRQSPRAFLSQKEKDHYELALKLRRDNVITTPGAPYEESDNIEINSLINEGVFSFVRYKPDTHDQMRIYKTRMVREVKNLLAKPYEKSRLVIQGYGDWEKETLLTQAPTIQRMSQRLLLALGPTLVRSFGCQGELRDITQAYTQSNNTLTRTII</sequence>
<dbReference type="EMBL" id="JMSE01001460">
    <property type="protein sequence ID" value="KDN60924.1"/>
    <property type="molecule type" value="Genomic_DNA"/>
</dbReference>
<evidence type="ECO:0000259" key="3">
    <source>
        <dbReference type="PROSITE" id="PS50994"/>
    </source>
</evidence>
<dbReference type="STRING" id="1173701.A0A066WZR7"/>
<evidence type="ECO:0000313" key="4">
    <source>
        <dbReference type="EMBL" id="KDN60924.1"/>
    </source>
</evidence>
<dbReference type="Proteomes" id="UP000027238">
    <property type="component" value="Unassembled WGS sequence"/>
</dbReference>
<dbReference type="PANTHER" id="PTHR37984:SF5">
    <property type="entry name" value="PROTEIN NYNRIN-LIKE"/>
    <property type="match status" value="1"/>
</dbReference>
<protein>
    <recommendedName>
        <fullName evidence="3">Integrase catalytic domain-containing protein</fullName>
    </recommendedName>
</protein>
<evidence type="ECO:0000256" key="2">
    <source>
        <dbReference type="SAM" id="MobiDB-lite"/>
    </source>
</evidence>
<dbReference type="AlphaFoldDB" id="A0A066WZR7"/>
<dbReference type="SUPFAM" id="SSF53098">
    <property type="entry name" value="Ribonuclease H-like"/>
    <property type="match status" value="1"/>
</dbReference>
<dbReference type="InterPro" id="IPR012337">
    <property type="entry name" value="RNaseH-like_sf"/>
</dbReference>
<dbReference type="PANTHER" id="PTHR37984">
    <property type="entry name" value="PROTEIN CBG26694"/>
    <property type="match status" value="1"/>
</dbReference>
<name>A0A066WZR7_COLSU</name>
<proteinExistence type="predicted"/>
<feature type="non-terminal residue" evidence="4">
    <location>
        <position position="717"/>
    </location>
</feature>
<dbReference type="PROSITE" id="PS50994">
    <property type="entry name" value="INTEGRASE"/>
    <property type="match status" value="1"/>
</dbReference>
<reference evidence="5" key="1">
    <citation type="journal article" date="2014" name="Genome Announc.">
        <title>Draft genome sequence of Colletotrichum sublineola, a destructive pathogen of cultivated sorghum.</title>
        <authorList>
            <person name="Baroncelli R."/>
            <person name="Sanz-Martin J.M."/>
            <person name="Rech G.E."/>
            <person name="Sukno S.A."/>
            <person name="Thon M.R."/>
        </authorList>
    </citation>
    <scope>NUCLEOTIDE SEQUENCE [LARGE SCALE GENOMIC DNA]</scope>
    <source>
        <strain evidence="5">TX430BB</strain>
    </source>
</reference>
<feature type="region of interest" description="Disordered" evidence="2">
    <location>
        <begin position="529"/>
        <end position="572"/>
    </location>
</feature>
<dbReference type="eggNOG" id="KOG0017">
    <property type="taxonomic scope" value="Eukaryota"/>
</dbReference>
<evidence type="ECO:0000313" key="5">
    <source>
        <dbReference type="Proteomes" id="UP000027238"/>
    </source>
</evidence>
<dbReference type="InterPro" id="IPR001584">
    <property type="entry name" value="Integrase_cat-core"/>
</dbReference>
<organism evidence="4 5">
    <name type="scientific">Colletotrichum sublineola</name>
    <name type="common">Sorghum anthracnose fungus</name>
    <dbReference type="NCBI Taxonomy" id="1173701"/>
    <lineage>
        <taxon>Eukaryota</taxon>
        <taxon>Fungi</taxon>
        <taxon>Dikarya</taxon>
        <taxon>Ascomycota</taxon>
        <taxon>Pezizomycotina</taxon>
        <taxon>Sordariomycetes</taxon>
        <taxon>Hypocreomycetidae</taxon>
        <taxon>Glomerellales</taxon>
        <taxon>Glomerellaceae</taxon>
        <taxon>Colletotrichum</taxon>
        <taxon>Colletotrichum graminicola species complex</taxon>
    </lineage>
</organism>
<dbReference type="OrthoDB" id="4851597at2759"/>
<feature type="domain" description="Integrase catalytic" evidence="3">
    <location>
        <begin position="258"/>
        <end position="426"/>
    </location>
</feature>